<feature type="domain" description="Toprim" evidence="13">
    <location>
        <begin position="7"/>
        <end position="90"/>
    </location>
</feature>
<dbReference type="InterPro" id="IPR006171">
    <property type="entry name" value="TOPRIM_dom"/>
</dbReference>
<sequence>MDKPVIKEIIVVEGRDDTRRLKEAVVCDTIETNGSAINEAVLNEIGVALNTRGAIVFTDPDFPGQKIRNTIIERFPNIKEAFMPREKAIARNGLGIEHASVEDIQKSLQSVVTRYEIEKDHITIRDMNLWKLSGTIDARERRTYLTNRLNIGYANASQLKNKLNRYKIEHSAVTQILSELDGEE</sequence>
<keyword evidence="1 11" id="KW-0963">Cytoplasm</keyword>
<comment type="caution">
    <text evidence="14">The sequence shown here is derived from an EMBL/GenBank/DDBJ whole genome shotgun (WGS) entry which is preliminary data.</text>
</comment>
<evidence type="ECO:0000256" key="1">
    <source>
        <dbReference type="ARBA" id="ARBA00022490"/>
    </source>
</evidence>
<evidence type="ECO:0000313" key="15">
    <source>
        <dbReference type="Proteomes" id="UP001597519"/>
    </source>
</evidence>
<comment type="catalytic activity">
    <reaction evidence="11">
        <text>Endonucleolytic cleavage of RNA, removing 21 and 42 nucleotides, respectively, from the 5'- and 3'-termini of a 5S-rRNA precursor.</text>
        <dbReference type="EC" id="3.1.26.8"/>
    </reaction>
</comment>
<keyword evidence="3 11" id="KW-0698">rRNA processing</keyword>
<keyword evidence="15" id="KW-1185">Reference proteome</keyword>
<comment type="similarity">
    <text evidence="11">Belongs to the ribonuclease M5 family.</text>
</comment>
<keyword evidence="4 11" id="KW-0540">Nuclease</keyword>
<dbReference type="InterPro" id="IPR025156">
    <property type="entry name" value="RNase_M5_C"/>
</dbReference>
<dbReference type="Proteomes" id="UP001597519">
    <property type="component" value="Unassembled WGS sequence"/>
</dbReference>
<dbReference type="Pfam" id="PF01751">
    <property type="entry name" value="Toprim"/>
    <property type="match status" value="1"/>
</dbReference>
<dbReference type="InterPro" id="IPR034141">
    <property type="entry name" value="TOPRIM_RNase_M5-like"/>
</dbReference>
<evidence type="ECO:0000256" key="4">
    <source>
        <dbReference type="ARBA" id="ARBA00022722"/>
    </source>
</evidence>
<reference evidence="15" key="1">
    <citation type="journal article" date="2019" name="Int. J. Syst. Evol. Microbiol.">
        <title>The Global Catalogue of Microorganisms (GCM) 10K type strain sequencing project: providing services to taxonomists for standard genome sequencing and annotation.</title>
        <authorList>
            <consortium name="The Broad Institute Genomics Platform"/>
            <consortium name="The Broad Institute Genome Sequencing Center for Infectious Disease"/>
            <person name="Wu L."/>
            <person name="Ma J."/>
        </authorList>
    </citation>
    <scope>NUCLEOTIDE SEQUENCE [LARGE SCALE GENOMIC DNA]</scope>
    <source>
        <strain evidence="15">KCTC 33575</strain>
    </source>
</reference>
<evidence type="ECO:0000256" key="10">
    <source>
        <dbReference type="ARBA" id="ARBA00022884"/>
    </source>
</evidence>
<dbReference type="Gene3D" id="3.40.1360.10">
    <property type="match status" value="1"/>
</dbReference>
<keyword evidence="7 11" id="KW-0255">Endonuclease</keyword>
<keyword evidence="2 11" id="KW-0690">Ribosome biogenesis</keyword>
<evidence type="ECO:0000256" key="5">
    <source>
        <dbReference type="ARBA" id="ARBA00022723"/>
    </source>
</evidence>
<evidence type="ECO:0000256" key="7">
    <source>
        <dbReference type="ARBA" id="ARBA00022759"/>
    </source>
</evidence>
<accession>A0ABW5WZT5</accession>
<keyword evidence="9" id="KW-0460">Magnesium</keyword>
<evidence type="ECO:0000256" key="9">
    <source>
        <dbReference type="ARBA" id="ARBA00022842"/>
    </source>
</evidence>
<evidence type="ECO:0000256" key="6">
    <source>
        <dbReference type="ARBA" id="ARBA00022730"/>
    </source>
</evidence>
<dbReference type="SMART" id="SM00493">
    <property type="entry name" value="TOPRIM"/>
    <property type="match status" value="1"/>
</dbReference>
<dbReference type="EMBL" id="JBHUOQ010000007">
    <property type="protein sequence ID" value="MFD2831634.1"/>
    <property type="molecule type" value="Genomic_DNA"/>
</dbReference>
<dbReference type="HAMAP" id="MF_01469">
    <property type="entry name" value="RNase_M5"/>
    <property type="match status" value="1"/>
</dbReference>
<dbReference type="PANTHER" id="PTHR39156">
    <property type="entry name" value="RIBONUCLEASE M5"/>
    <property type="match status" value="1"/>
</dbReference>
<evidence type="ECO:0000259" key="13">
    <source>
        <dbReference type="PROSITE" id="PS50880"/>
    </source>
</evidence>
<organism evidence="14 15">
    <name type="scientific">Corticicoccus populi</name>
    <dbReference type="NCBI Taxonomy" id="1812821"/>
    <lineage>
        <taxon>Bacteria</taxon>
        <taxon>Bacillati</taxon>
        <taxon>Bacillota</taxon>
        <taxon>Bacilli</taxon>
        <taxon>Bacillales</taxon>
        <taxon>Staphylococcaceae</taxon>
        <taxon>Corticicoccus</taxon>
    </lineage>
</organism>
<protein>
    <recommendedName>
        <fullName evidence="11 12">Ribonuclease M5</fullName>
        <ecNumber evidence="11 12">3.1.26.8</ecNumber>
    </recommendedName>
    <alternativeName>
        <fullName evidence="11">RNase M5</fullName>
    </alternativeName>
    <alternativeName>
        <fullName evidence="11">Ribosomal RNA terminal maturase M5</fullName>
    </alternativeName>
</protein>
<dbReference type="PANTHER" id="PTHR39156:SF2">
    <property type="entry name" value="DNA PRIMASE (BACTERIAL TYPE) AND SMALL PRIMASE-LIKE PROTEINS"/>
    <property type="match status" value="1"/>
</dbReference>
<dbReference type="CDD" id="cd01027">
    <property type="entry name" value="TOPRIM_RNase_M5_like"/>
    <property type="match status" value="1"/>
</dbReference>
<proteinExistence type="inferred from homology"/>
<evidence type="ECO:0000256" key="12">
    <source>
        <dbReference type="NCBIfam" id="TIGR00334"/>
    </source>
</evidence>
<evidence type="ECO:0000256" key="8">
    <source>
        <dbReference type="ARBA" id="ARBA00022801"/>
    </source>
</evidence>
<keyword evidence="10 11" id="KW-0694">RNA-binding</keyword>
<keyword evidence="8 11" id="KW-0378">Hydrolase</keyword>
<dbReference type="Pfam" id="PF13331">
    <property type="entry name" value="DUF4093"/>
    <property type="match status" value="1"/>
</dbReference>
<evidence type="ECO:0000256" key="2">
    <source>
        <dbReference type="ARBA" id="ARBA00022517"/>
    </source>
</evidence>
<dbReference type="NCBIfam" id="TIGR00334">
    <property type="entry name" value="5S_RNA_mat_M5"/>
    <property type="match status" value="1"/>
</dbReference>
<evidence type="ECO:0000256" key="11">
    <source>
        <dbReference type="HAMAP-Rule" id="MF_01469"/>
    </source>
</evidence>
<dbReference type="RefSeq" id="WP_377775964.1">
    <property type="nucleotide sequence ID" value="NZ_JBHUOQ010000007.1"/>
</dbReference>
<keyword evidence="6 11" id="KW-0699">rRNA-binding</keyword>
<dbReference type="SUPFAM" id="SSF110455">
    <property type="entry name" value="Toprim domain"/>
    <property type="match status" value="1"/>
</dbReference>
<name>A0ABW5WZT5_9STAP</name>
<evidence type="ECO:0000313" key="14">
    <source>
        <dbReference type="EMBL" id="MFD2831634.1"/>
    </source>
</evidence>
<comment type="subcellular location">
    <subcellularLocation>
        <location evidence="11">Cytoplasm</location>
    </subcellularLocation>
</comment>
<dbReference type="InterPro" id="IPR004466">
    <property type="entry name" value="RNase_M5"/>
</dbReference>
<dbReference type="GO" id="GO:0043822">
    <property type="term" value="F:ribonuclease M5 activity"/>
    <property type="evidence" value="ECO:0007669"/>
    <property type="project" value="UniProtKB-EC"/>
</dbReference>
<gene>
    <name evidence="11 14" type="primary">rnmV</name>
    <name evidence="14" type="ORF">ACFSX4_14255</name>
</gene>
<dbReference type="PROSITE" id="PS50880">
    <property type="entry name" value="TOPRIM"/>
    <property type="match status" value="1"/>
</dbReference>
<keyword evidence="5" id="KW-0479">Metal-binding</keyword>
<comment type="function">
    <text evidence="11">Required for correct processing of both the 5' and 3' ends of 5S rRNA precursor. Cleaves both sides of a double-stranded region yielding mature 5S rRNA in one step.</text>
</comment>
<dbReference type="EC" id="3.1.26.8" evidence="11 12"/>
<evidence type="ECO:0000256" key="3">
    <source>
        <dbReference type="ARBA" id="ARBA00022552"/>
    </source>
</evidence>